<organism evidence="9">
    <name type="scientific">Ostreococcus mediterraneus</name>
    <dbReference type="NCBI Taxonomy" id="1486918"/>
    <lineage>
        <taxon>Eukaryota</taxon>
        <taxon>Viridiplantae</taxon>
        <taxon>Chlorophyta</taxon>
        <taxon>Mamiellophyceae</taxon>
        <taxon>Mamiellales</taxon>
        <taxon>Bathycoccaceae</taxon>
        <taxon>Ostreococcus</taxon>
    </lineage>
</organism>
<evidence type="ECO:0000256" key="2">
    <source>
        <dbReference type="ARBA" id="ARBA00005891"/>
    </source>
</evidence>
<comment type="similarity">
    <text evidence="2 7">Belongs to the NDUFAF7 family.</text>
</comment>
<keyword evidence="5 7" id="KW-0496">Mitochondrion</keyword>
<dbReference type="EMBL" id="HBEW01000080">
    <property type="protein sequence ID" value="CAD8575185.1"/>
    <property type="molecule type" value="Transcribed_RNA"/>
</dbReference>
<dbReference type="Pfam" id="PF02636">
    <property type="entry name" value="Methyltransf_28"/>
    <property type="match status" value="1"/>
</dbReference>
<evidence type="ECO:0000256" key="6">
    <source>
        <dbReference type="ARBA" id="ARBA00048612"/>
    </source>
</evidence>
<evidence type="ECO:0000313" key="10">
    <source>
        <dbReference type="EMBL" id="CAD8575189.1"/>
    </source>
</evidence>
<evidence type="ECO:0000313" key="9">
    <source>
        <dbReference type="EMBL" id="CAD8575185.1"/>
    </source>
</evidence>
<comment type="subcellular location">
    <subcellularLocation>
        <location evidence="1 7">Mitochondrion</location>
    </subcellularLocation>
</comment>
<dbReference type="GO" id="GO:0005739">
    <property type="term" value="C:mitochondrion"/>
    <property type="evidence" value="ECO:0007669"/>
    <property type="project" value="UniProtKB-SubCell"/>
</dbReference>
<keyword evidence="4 7" id="KW-0808">Transferase</keyword>
<dbReference type="EMBL" id="HBEW01000082">
    <property type="protein sequence ID" value="CAD8575189.1"/>
    <property type="molecule type" value="Transcribed_RNA"/>
</dbReference>
<dbReference type="SUPFAM" id="SSF53335">
    <property type="entry name" value="S-adenosyl-L-methionine-dependent methyltransferases"/>
    <property type="match status" value="1"/>
</dbReference>
<feature type="compositionally biased region" description="Low complexity" evidence="8">
    <location>
        <begin position="218"/>
        <end position="230"/>
    </location>
</feature>
<dbReference type="EC" id="2.1.1.320" evidence="7"/>
<feature type="region of interest" description="Disordered" evidence="8">
    <location>
        <begin position="215"/>
        <end position="252"/>
    </location>
</feature>
<proteinExistence type="inferred from homology"/>
<feature type="compositionally biased region" description="Low complexity" evidence="8">
    <location>
        <begin position="45"/>
        <end position="55"/>
    </location>
</feature>
<dbReference type="InterPro" id="IPR029063">
    <property type="entry name" value="SAM-dependent_MTases_sf"/>
</dbReference>
<evidence type="ECO:0000256" key="5">
    <source>
        <dbReference type="ARBA" id="ARBA00023128"/>
    </source>
</evidence>
<dbReference type="Gene3D" id="3.40.50.12710">
    <property type="match status" value="1"/>
</dbReference>
<gene>
    <name evidence="9" type="ORF">OMED0929_LOCUS66</name>
    <name evidence="10" type="ORF">OMED0929_LOCUS68</name>
</gene>
<keyword evidence="3 7" id="KW-0489">Methyltransferase</keyword>
<sequence>MSTSSSSTTTDDIGTDVKAREMEIAIDRAGLRRALERRRRERETTTTTTEATEATPRARSGLTAYLEDAIRFAGGSIPVSEYVREALTHPEHGYYMRGDVFGAKGDFVTSPEISQVFGELVGVWAALQYEALGSPETLRVVEFGPGRGTLMADLLRGTSKFKKFSDAMSVHFIEVSPALRKIQAETLRCEDVEMTSAGAGDGLRVPKNVTRDENMKNSASVNQSSTSASAKLPVGEARARGTSGINGAPVSWHDGLESVPSGPTLVIAHEFFDALPVRQFQRTERGWCEKLVTIDSDLLETDAGAEKTTSPKPEKVPGRELEMVLSPGPTPASHMLVSRRLKGVPQHIVDGLRLLELSPPSLSLWDRLAERIEQHSGAVLAIDYGEEGPLGDTLEAIKDHKFVHVLDSPGEADLSAYVDFGALRQIIDEKPNSGVTCHGPITQQQFLLSLGLIPRLEKLVENATSEAQADELIKGCERLVSDSKGDAEANEPPGMGVRYKAMCLVSRGLPKPAGF</sequence>
<evidence type="ECO:0000256" key="3">
    <source>
        <dbReference type="ARBA" id="ARBA00022603"/>
    </source>
</evidence>
<dbReference type="GO" id="GO:0032259">
    <property type="term" value="P:methylation"/>
    <property type="evidence" value="ECO:0007669"/>
    <property type="project" value="UniProtKB-KW"/>
</dbReference>
<dbReference type="PANTHER" id="PTHR12049">
    <property type="entry name" value="PROTEIN ARGININE METHYLTRANSFERASE NDUFAF7, MITOCHONDRIAL"/>
    <property type="match status" value="1"/>
</dbReference>
<reference evidence="9" key="1">
    <citation type="submission" date="2021-01" db="EMBL/GenBank/DDBJ databases">
        <authorList>
            <person name="Corre E."/>
            <person name="Pelletier E."/>
            <person name="Niang G."/>
            <person name="Scheremetjew M."/>
            <person name="Finn R."/>
            <person name="Kale V."/>
            <person name="Holt S."/>
            <person name="Cochrane G."/>
            <person name="Meng A."/>
            <person name="Brown T."/>
            <person name="Cohen L."/>
        </authorList>
    </citation>
    <scope>NUCLEOTIDE SEQUENCE</scope>
    <source>
        <strain evidence="9">Clade-D-RCC2572</strain>
    </source>
</reference>
<dbReference type="InterPro" id="IPR003788">
    <property type="entry name" value="NDUFAF7"/>
</dbReference>
<feature type="region of interest" description="Disordered" evidence="8">
    <location>
        <begin position="33"/>
        <end position="55"/>
    </location>
</feature>
<accession>A0A6U0E7J3</accession>
<name>A0A6U0E7J3_9CHLO</name>
<evidence type="ECO:0000256" key="4">
    <source>
        <dbReference type="ARBA" id="ARBA00022679"/>
    </source>
</evidence>
<dbReference type="GO" id="GO:0035243">
    <property type="term" value="F:protein-arginine omega-N symmetric methyltransferase activity"/>
    <property type="evidence" value="ECO:0007669"/>
    <property type="project" value="UniProtKB-EC"/>
</dbReference>
<dbReference type="PANTHER" id="PTHR12049:SF7">
    <property type="entry name" value="PROTEIN ARGININE METHYLTRANSFERASE NDUFAF7, MITOCHONDRIAL"/>
    <property type="match status" value="1"/>
</dbReference>
<protein>
    <recommendedName>
        <fullName evidence="7">Protein arginine methyltransferase NDUFAF7</fullName>
        <ecNumber evidence="7">2.1.1.320</ecNumber>
    </recommendedName>
</protein>
<dbReference type="GO" id="GO:0032981">
    <property type="term" value="P:mitochondrial respiratory chain complex I assembly"/>
    <property type="evidence" value="ECO:0007669"/>
    <property type="project" value="TreeGrafter"/>
</dbReference>
<dbReference type="AlphaFoldDB" id="A0A6U0E7J3"/>
<evidence type="ECO:0000256" key="8">
    <source>
        <dbReference type="SAM" id="MobiDB-lite"/>
    </source>
</evidence>
<comment type="catalytic activity">
    <reaction evidence="6 7">
        <text>L-arginyl-[protein] + 2 S-adenosyl-L-methionine = N(omega),N(omega)'-dimethyl-L-arginyl-[protein] + 2 S-adenosyl-L-homocysteine + 2 H(+)</text>
        <dbReference type="Rhea" id="RHEA:48108"/>
        <dbReference type="Rhea" id="RHEA-COMP:10532"/>
        <dbReference type="Rhea" id="RHEA-COMP:11992"/>
        <dbReference type="ChEBI" id="CHEBI:15378"/>
        <dbReference type="ChEBI" id="CHEBI:29965"/>
        <dbReference type="ChEBI" id="CHEBI:57856"/>
        <dbReference type="ChEBI" id="CHEBI:59789"/>
        <dbReference type="ChEBI" id="CHEBI:88221"/>
        <dbReference type="EC" id="2.1.1.320"/>
    </reaction>
</comment>
<evidence type="ECO:0000256" key="7">
    <source>
        <dbReference type="RuleBase" id="RU364114"/>
    </source>
</evidence>
<comment type="function">
    <text evidence="7">Arginine methyltransferase involved in the assembly or stability of mitochondrial NADH:ubiquinone oxidoreductase complex (complex I).</text>
</comment>
<dbReference type="InterPro" id="IPR038375">
    <property type="entry name" value="NDUFAF7_sf"/>
</dbReference>
<evidence type="ECO:0000256" key="1">
    <source>
        <dbReference type="ARBA" id="ARBA00004173"/>
    </source>
</evidence>